<accession>C4J0G2</accession>
<dbReference type="EMBL" id="BT084309">
    <property type="protein sequence ID" value="ACR34662.1"/>
    <property type="molecule type" value="mRNA"/>
</dbReference>
<evidence type="ECO:0000313" key="2">
    <source>
        <dbReference type="EMBL" id="ACR34662.1"/>
    </source>
</evidence>
<evidence type="ECO:0000256" key="1">
    <source>
        <dbReference type="SAM" id="MobiDB-lite"/>
    </source>
</evidence>
<reference evidence="2" key="1">
    <citation type="journal article" date="2009" name="PLoS Genet.">
        <title>Sequencing, mapping, and analysis of 27,455 maize full-length cDNAs.</title>
        <authorList>
            <person name="Soderlund C."/>
            <person name="Descour A."/>
            <person name="Kudrna D."/>
            <person name="Bomhoff M."/>
            <person name="Boyd L."/>
            <person name="Currie J."/>
            <person name="Angelova A."/>
            <person name="Collura K."/>
            <person name="Wissotski M."/>
            <person name="Ashley E."/>
            <person name="Morrow D."/>
            <person name="Fernandes J."/>
            <person name="Walbot V."/>
            <person name="Yu Y."/>
        </authorList>
    </citation>
    <scope>NUCLEOTIDE SEQUENCE</scope>
    <source>
        <strain evidence="2">B73</strain>
    </source>
</reference>
<proteinExistence type="evidence at transcript level"/>
<reference evidence="2" key="2">
    <citation type="submission" date="2012-06" db="EMBL/GenBank/DDBJ databases">
        <authorList>
            <person name="Yu Y."/>
            <person name="Currie J."/>
            <person name="Lomeli R."/>
            <person name="Angelova A."/>
            <person name="Collura K."/>
            <person name="Wissotski M."/>
            <person name="Campos D."/>
            <person name="Kudrna D."/>
            <person name="Golser W."/>
            <person name="Ashely E."/>
            <person name="Descour A."/>
            <person name="Fernandes J."/>
            <person name="Soderlund C."/>
            <person name="Walbot V."/>
        </authorList>
    </citation>
    <scope>NUCLEOTIDE SEQUENCE</scope>
    <source>
        <strain evidence="2">B73</strain>
    </source>
</reference>
<organism evidence="2">
    <name type="scientific">Zea mays</name>
    <name type="common">Maize</name>
    <dbReference type="NCBI Taxonomy" id="4577"/>
    <lineage>
        <taxon>Eukaryota</taxon>
        <taxon>Viridiplantae</taxon>
        <taxon>Streptophyta</taxon>
        <taxon>Embryophyta</taxon>
        <taxon>Tracheophyta</taxon>
        <taxon>Spermatophyta</taxon>
        <taxon>Magnoliopsida</taxon>
        <taxon>Liliopsida</taxon>
        <taxon>Poales</taxon>
        <taxon>Poaceae</taxon>
        <taxon>PACMAD clade</taxon>
        <taxon>Panicoideae</taxon>
        <taxon>Andropogonodae</taxon>
        <taxon>Andropogoneae</taxon>
        <taxon>Tripsacinae</taxon>
        <taxon>Zea</taxon>
    </lineage>
</organism>
<protein>
    <submittedName>
        <fullName evidence="2">Uncharacterized protein</fullName>
    </submittedName>
</protein>
<feature type="compositionally biased region" description="Low complexity" evidence="1">
    <location>
        <begin position="14"/>
        <end position="31"/>
    </location>
</feature>
<feature type="region of interest" description="Disordered" evidence="1">
    <location>
        <begin position="1"/>
        <end position="48"/>
    </location>
</feature>
<dbReference type="AlphaFoldDB" id="C4J0G2"/>
<name>C4J0G2_MAIZE</name>
<sequence>MRMLNSSTAGVELDPSSAGAGAPPADAASDAFSTDDPESLASISTGGGASATFRSNCISCSCSPPLQAYNSQAAARHRSPVATGLLTTWRTGGVYFKKKNQRRKR</sequence>